<evidence type="ECO:0000313" key="1">
    <source>
        <dbReference type="EMBL" id="KKL08107.1"/>
    </source>
</evidence>
<proteinExistence type="predicted"/>
<accession>A0A0F9B2S1</accession>
<comment type="caution">
    <text evidence="1">The sequence shown here is derived from an EMBL/GenBank/DDBJ whole genome shotgun (WGS) entry which is preliminary data.</text>
</comment>
<protein>
    <submittedName>
        <fullName evidence="1">Uncharacterized protein</fullName>
    </submittedName>
</protein>
<gene>
    <name evidence="1" type="ORF">LCGC14_2579190</name>
</gene>
<reference evidence="1" key="1">
    <citation type="journal article" date="2015" name="Nature">
        <title>Complex archaea that bridge the gap between prokaryotes and eukaryotes.</title>
        <authorList>
            <person name="Spang A."/>
            <person name="Saw J.H."/>
            <person name="Jorgensen S.L."/>
            <person name="Zaremba-Niedzwiedzka K."/>
            <person name="Martijn J."/>
            <person name="Lind A.E."/>
            <person name="van Eijk R."/>
            <person name="Schleper C."/>
            <person name="Guy L."/>
            <person name="Ettema T.J."/>
        </authorList>
    </citation>
    <scope>NUCLEOTIDE SEQUENCE</scope>
</reference>
<organism evidence="1">
    <name type="scientific">marine sediment metagenome</name>
    <dbReference type="NCBI Taxonomy" id="412755"/>
    <lineage>
        <taxon>unclassified sequences</taxon>
        <taxon>metagenomes</taxon>
        <taxon>ecological metagenomes</taxon>
    </lineage>
</organism>
<name>A0A0F9B2S1_9ZZZZ</name>
<dbReference type="EMBL" id="LAZR01043014">
    <property type="protein sequence ID" value="KKL08107.1"/>
    <property type="molecule type" value="Genomic_DNA"/>
</dbReference>
<dbReference type="AlphaFoldDB" id="A0A0F9B2S1"/>
<sequence length="65" mass="7304">METRKFGESWTEKEVAVVGAQITTQKAEQKAKLLLEMLVDARKAVDLATAKEHLAISEMEKETDK</sequence>